<feature type="domain" description="3-keto-alpha-glucoside-1,2-lyase/3-keto-2-hydroxy-glucal hydratase" evidence="2">
    <location>
        <begin position="55"/>
        <end position="264"/>
    </location>
</feature>
<accession>A0AAE3MM04</accession>
<keyword evidence="1" id="KW-0732">Signal</keyword>
<dbReference type="Gene3D" id="2.60.120.560">
    <property type="entry name" value="Exo-inulinase, domain 1"/>
    <property type="match status" value="1"/>
</dbReference>
<keyword evidence="4" id="KW-1185">Reference proteome</keyword>
<dbReference type="AlphaFoldDB" id="A0AAE3MM04"/>
<dbReference type="Proteomes" id="UP001207116">
    <property type="component" value="Unassembled WGS sequence"/>
</dbReference>
<evidence type="ECO:0000313" key="4">
    <source>
        <dbReference type="Proteomes" id="UP001207116"/>
    </source>
</evidence>
<dbReference type="EMBL" id="JAPFQP010000003">
    <property type="protein sequence ID" value="MCX2719913.1"/>
    <property type="molecule type" value="Genomic_DNA"/>
</dbReference>
<evidence type="ECO:0000313" key="3">
    <source>
        <dbReference type="EMBL" id="MCX2719913.1"/>
    </source>
</evidence>
<dbReference type="InterPro" id="IPR010496">
    <property type="entry name" value="AL/BT2_dom"/>
</dbReference>
<protein>
    <submittedName>
        <fullName evidence="3">DUF1080 domain-containing protein</fullName>
    </submittedName>
</protein>
<name>A0AAE3MM04_9FLAO</name>
<comment type="caution">
    <text evidence="3">The sequence shown here is derived from an EMBL/GenBank/DDBJ whole genome shotgun (WGS) entry which is preliminary data.</text>
</comment>
<dbReference type="RefSeq" id="WP_266013140.1">
    <property type="nucleotide sequence ID" value="NZ_JAPFQP010000003.1"/>
</dbReference>
<dbReference type="Pfam" id="PF06439">
    <property type="entry name" value="3keto-disac_hyd"/>
    <property type="match status" value="1"/>
</dbReference>
<evidence type="ECO:0000259" key="2">
    <source>
        <dbReference type="Pfam" id="PF06439"/>
    </source>
</evidence>
<gene>
    <name evidence="3" type="ORF">OO016_09890</name>
</gene>
<evidence type="ECO:0000256" key="1">
    <source>
        <dbReference type="SAM" id="SignalP"/>
    </source>
</evidence>
<dbReference type="PROSITE" id="PS51257">
    <property type="entry name" value="PROKAR_LIPOPROTEIN"/>
    <property type="match status" value="1"/>
</dbReference>
<feature type="chain" id="PRO_5042250531" evidence="1">
    <location>
        <begin position="22"/>
        <end position="266"/>
    </location>
</feature>
<sequence length="266" mass="29786">MIRVKILSLLFMGLLISCNTAKKEKASEAEAEPEMEVAQDMGAPNTLTEAEKADGWKLLFDGKTSTGWRSYGKDTFPEGWVIADGMIHCPGSGRGEAGGKDRGDILYDQKFGNFHLKLEWKISEGGNSGIFYLGQESEDLDYIWKTAPEMQVLDNEKHPDAQMGTNGNRQAGSLYDLIPADPQNAKPVGEWNEVEIMVYKGSVWHKQNGEKVVEYHLWTPEWNELVAGSKFPGLNENWADVASEGYIGLQDHGDDVWFRNIKIKEL</sequence>
<feature type="signal peptide" evidence="1">
    <location>
        <begin position="1"/>
        <end position="21"/>
    </location>
</feature>
<organism evidence="3 4">
    <name type="scientific">Lentiprolixibacter aurantiacus</name>
    <dbReference type="NCBI Taxonomy" id="2993939"/>
    <lineage>
        <taxon>Bacteria</taxon>
        <taxon>Pseudomonadati</taxon>
        <taxon>Bacteroidota</taxon>
        <taxon>Flavobacteriia</taxon>
        <taxon>Flavobacteriales</taxon>
        <taxon>Flavobacteriaceae</taxon>
        <taxon>Lentiprolixibacter</taxon>
    </lineage>
</organism>
<proteinExistence type="predicted"/>
<dbReference type="GO" id="GO:0016787">
    <property type="term" value="F:hydrolase activity"/>
    <property type="evidence" value="ECO:0007669"/>
    <property type="project" value="InterPro"/>
</dbReference>
<reference evidence="3" key="1">
    <citation type="submission" date="2022-11" db="EMBL/GenBank/DDBJ databases">
        <title>The characterization of three novel Bacteroidetes species and genomic analysis of their roles in tidal elemental geochemical cycles.</title>
        <authorList>
            <person name="Ma K.-J."/>
        </authorList>
    </citation>
    <scope>NUCLEOTIDE SEQUENCE</scope>
    <source>
        <strain evidence="3">M415</strain>
    </source>
</reference>